<organism evidence="2 3">
    <name type="scientific">Frankia canadensis</name>
    <dbReference type="NCBI Taxonomy" id="1836972"/>
    <lineage>
        <taxon>Bacteria</taxon>
        <taxon>Bacillati</taxon>
        <taxon>Actinomycetota</taxon>
        <taxon>Actinomycetes</taxon>
        <taxon>Frankiales</taxon>
        <taxon>Frankiaceae</taxon>
        <taxon>Frankia</taxon>
    </lineage>
</organism>
<gene>
    <name evidence="2" type="ORF">FRACA_1200007</name>
</gene>
<feature type="region of interest" description="Disordered" evidence="1">
    <location>
        <begin position="1"/>
        <end position="125"/>
    </location>
</feature>
<evidence type="ECO:0000313" key="2">
    <source>
        <dbReference type="EMBL" id="SNQ46002.1"/>
    </source>
</evidence>
<feature type="compositionally biased region" description="Basic and acidic residues" evidence="1">
    <location>
        <begin position="193"/>
        <end position="203"/>
    </location>
</feature>
<evidence type="ECO:0000256" key="1">
    <source>
        <dbReference type="SAM" id="MobiDB-lite"/>
    </source>
</evidence>
<keyword evidence="3" id="KW-1185">Reference proteome</keyword>
<accession>A0A2I2KK04</accession>
<feature type="region of interest" description="Disordered" evidence="1">
    <location>
        <begin position="192"/>
        <end position="228"/>
    </location>
</feature>
<dbReference type="EMBL" id="FZMO01000025">
    <property type="protein sequence ID" value="SNQ46002.1"/>
    <property type="molecule type" value="Genomic_DNA"/>
</dbReference>
<name>A0A2I2KK04_9ACTN</name>
<reference evidence="2 3" key="1">
    <citation type="submission" date="2017-06" db="EMBL/GenBank/DDBJ databases">
        <authorList>
            <person name="Kim H.J."/>
            <person name="Triplett B.A."/>
        </authorList>
    </citation>
    <scope>NUCLEOTIDE SEQUENCE [LARGE SCALE GENOMIC DNA]</scope>
    <source>
        <strain evidence="2">FRACA_ARgP5</strain>
    </source>
</reference>
<feature type="compositionally biased region" description="Low complexity" evidence="1">
    <location>
        <begin position="23"/>
        <end position="39"/>
    </location>
</feature>
<evidence type="ECO:0000313" key="3">
    <source>
        <dbReference type="Proteomes" id="UP000234331"/>
    </source>
</evidence>
<proteinExistence type="predicted"/>
<feature type="compositionally biased region" description="Low complexity" evidence="1">
    <location>
        <begin position="72"/>
        <end position="81"/>
    </location>
</feature>
<protein>
    <submittedName>
        <fullName evidence="2">Uncharacterized protein</fullName>
    </submittedName>
</protein>
<feature type="compositionally biased region" description="Pro residues" evidence="1">
    <location>
        <begin position="108"/>
        <end position="117"/>
    </location>
</feature>
<dbReference type="Proteomes" id="UP000234331">
    <property type="component" value="Unassembled WGS sequence"/>
</dbReference>
<dbReference type="AlphaFoldDB" id="A0A2I2KK04"/>
<sequence length="247" mass="26220">MRGRTCGVPAAGPPSDARGGHAPGTAPASGGPRRPGAGSLLPDAIATVSVHPRATQRSTCALRDERVAPEVPAASLSAPLARARRRDGYTGPGGHPAVSNPTDVGTSPPKPHGPTPAGPRADRADRAEACVTWPKRARYTRSADTSVTPTTNTTAAVRRIGGEARDLSPACQRTCTPERTTDEVRTFVGSATGEHRLQREPSGRGRQTHPNTNNHPRDGRGQFTQRCRYSPRAGRTIEVWFVWIRSP</sequence>